<feature type="compositionally biased region" description="Low complexity" evidence="1">
    <location>
        <begin position="1"/>
        <end position="17"/>
    </location>
</feature>
<evidence type="ECO:0000259" key="2">
    <source>
        <dbReference type="PROSITE" id="PS50105"/>
    </source>
</evidence>
<reference evidence="4" key="1">
    <citation type="submission" date="2016-11" db="UniProtKB">
        <authorList>
            <consortium name="WormBaseParasite"/>
        </authorList>
    </citation>
    <scope>IDENTIFICATION</scope>
</reference>
<dbReference type="GO" id="GO:0045211">
    <property type="term" value="C:postsynaptic membrane"/>
    <property type="evidence" value="ECO:0007669"/>
    <property type="project" value="TreeGrafter"/>
</dbReference>
<sequence length="130" mass="14691">MSISSSLSTLSGCSTESQRLVTSQTRPHLPPIDYEDPDSGTGDSDCEFRNSDSSSFERKDLSDWTSSDILHWLDTIGLSEYRDAFRKGRIDGRSLSAFDRTAFTQLGVTRIAHRQMMENSIRHFLSNNNH</sequence>
<evidence type="ECO:0000313" key="3">
    <source>
        <dbReference type="Proteomes" id="UP000095283"/>
    </source>
</evidence>
<dbReference type="Pfam" id="PF00536">
    <property type="entry name" value="SAM_1"/>
    <property type="match status" value="1"/>
</dbReference>
<proteinExistence type="predicted"/>
<organism evidence="3 4">
    <name type="scientific">Heterorhabditis bacteriophora</name>
    <name type="common">Entomopathogenic nematode worm</name>
    <dbReference type="NCBI Taxonomy" id="37862"/>
    <lineage>
        <taxon>Eukaryota</taxon>
        <taxon>Metazoa</taxon>
        <taxon>Ecdysozoa</taxon>
        <taxon>Nematoda</taxon>
        <taxon>Chromadorea</taxon>
        <taxon>Rhabditida</taxon>
        <taxon>Rhabditina</taxon>
        <taxon>Rhabditomorpha</taxon>
        <taxon>Strongyloidea</taxon>
        <taxon>Heterorhabditidae</taxon>
        <taxon>Heterorhabditis</taxon>
    </lineage>
</organism>
<dbReference type="Proteomes" id="UP000095283">
    <property type="component" value="Unplaced"/>
</dbReference>
<dbReference type="SMART" id="SM00454">
    <property type="entry name" value="SAM"/>
    <property type="match status" value="1"/>
</dbReference>
<dbReference type="GO" id="GO:0030160">
    <property type="term" value="F:synaptic receptor adaptor activity"/>
    <property type="evidence" value="ECO:0007669"/>
    <property type="project" value="TreeGrafter"/>
</dbReference>
<dbReference type="PANTHER" id="PTHR24135">
    <property type="entry name" value="SH3 AND MULTIPLE ANKYRIN REPEAT DOMAINS PROTEIN"/>
    <property type="match status" value="1"/>
</dbReference>
<dbReference type="SUPFAM" id="SSF47769">
    <property type="entry name" value="SAM/Pointed domain"/>
    <property type="match status" value="1"/>
</dbReference>
<dbReference type="InterPro" id="IPR051569">
    <property type="entry name" value="SHANK"/>
</dbReference>
<feature type="region of interest" description="Disordered" evidence="1">
    <location>
        <begin position="1"/>
        <end position="59"/>
    </location>
</feature>
<dbReference type="InterPro" id="IPR001660">
    <property type="entry name" value="SAM"/>
</dbReference>
<feature type="domain" description="SAM" evidence="2">
    <location>
        <begin position="64"/>
        <end position="127"/>
    </location>
</feature>
<dbReference type="PANTHER" id="PTHR24135:SF28">
    <property type="entry name" value="LD13733P"/>
    <property type="match status" value="1"/>
</dbReference>
<dbReference type="GO" id="GO:0043197">
    <property type="term" value="C:dendritic spine"/>
    <property type="evidence" value="ECO:0007669"/>
    <property type="project" value="TreeGrafter"/>
</dbReference>
<dbReference type="WBParaSite" id="Hba_09282">
    <property type="protein sequence ID" value="Hba_09282"/>
    <property type="gene ID" value="Hba_09282"/>
</dbReference>
<name>A0A1I7WVX0_HETBA</name>
<feature type="compositionally biased region" description="Basic and acidic residues" evidence="1">
    <location>
        <begin position="46"/>
        <end position="59"/>
    </location>
</feature>
<dbReference type="GO" id="GO:0014069">
    <property type="term" value="C:postsynaptic density"/>
    <property type="evidence" value="ECO:0007669"/>
    <property type="project" value="TreeGrafter"/>
</dbReference>
<dbReference type="AlphaFoldDB" id="A0A1I7WVX0"/>
<dbReference type="InterPro" id="IPR013761">
    <property type="entry name" value="SAM/pointed_sf"/>
</dbReference>
<dbReference type="PROSITE" id="PS50105">
    <property type="entry name" value="SAM_DOMAIN"/>
    <property type="match status" value="1"/>
</dbReference>
<dbReference type="GO" id="GO:0035255">
    <property type="term" value="F:ionotropic glutamate receptor binding"/>
    <property type="evidence" value="ECO:0007669"/>
    <property type="project" value="TreeGrafter"/>
</dbReference>
<evidence type="ECO:0000256" key="1">
    <source>
        <dbReference type="SAM" id="MobiDB-lite"/>
    </source>
</evidence>
<accession>A0A1I7WVX0</accession>
<dbReference type="Gene3D" id="1.10.150.50">
    <property type="entry name" value="Transcription Factor, Ets-1"/>
    <property type="match status" value="1"/>
</dbReference>
<protein>
    <submittedName>
        <fullName evidence="4">SAM domain-containing protein</fullName>
    </submittedName>
</protein>
<evidence type="ECO:0000313" key="4">
    <source>
        <dbReference type="WBParaSite" id="Hba_09282"/>
    </source>
</evidence>
<keyword evidence="3" id="KW-1185">Reference proteome</keyword>